<dbReference type="GO" id="GO:0032784">
    <property type="term" value="P:regulation of DNA-templated transcription elongation"/>
    <property type="evidence" value="ECO:0007669"/>
    <property type="project" value="InterPro"/>
</dbReference>
<dbReference type="GO" id="GO:0006354">
    <property type="term" value="P:DNA-templated transcription elongation"/>
    <property type="evidence" value="ECO:0007669"/>
    <property type="project" value="InterPro"/>
</dbReference>
<keyword evidence="1 4" id="KW-0889">Transcription antitermination</keyword>
<evidence type="ECO:0000256" key="2">
    <source>
        <dbReference type="ARBA" id="ARBA00023015"/>
    </source>
</evidence>
<comment type="caution">
    <text evidence="6">The sequence shown here is derived from an EMBL/GenBank/DDBJ whole genome shotgun (WGS) entry which is preliminary data.</text>
</comment>
<dbReference type="NCBIfam" id="NF033641">
    <property type="entry name" value="antiterm_LoaP"/>
    <property type="match status" value="1"/>
</dbReference>
<dbReference type="Pfam" id="PF02357">
    <property type="entry name" value="NusG"/>
    <property type="match status" value="1"/>
</dbReference>
<dbReference type="InterPro" id="IPR043425">
    <property type="entry name" value="NusG-like"/>
</dbReference>
<dbReference type="AlphaFoldDB" id="A0A926DRZ3"/>
<comment type="similarity">
    <text evidence="4">Belongs to the NusG family.</text>
</comment>
<evidence type="ECO:0000256" key="4">
    <source>
        <dbReference type="RuleBase" id="RU000538"/>
    </source>
</evidence>
<keyword evidence="7" id="KW-1185">Reference proteome</keyword>
<dbReference type="SUPFAM" id="SSF82679">
    <property type="entry name" value="N-utilization substance G protein NusG, N-terminal domain"/>
    <property type="match status" value="1"/>
</dbReference>
<dbReference type="InterPro" id="IPR036735">
    <property type="entry name" value="NGN_dom_sf"/>
</dbReference>
<protein>
    <recommendedName>
        <fullName evidence="4">Transcription termination/antitermination protein NusG</fullName>
    </recommendedName>
</protein>
<organism evidence="6 7">
    <name type="scientific">Bianquea renquensis</name>
    <dbReference type="NCBI Taxonomy" id="2763661"/>
    <lineage>
        <taxon>Bacteria</taxon>
        <taxon>Bacillati</taxon>
        <taxon>Bacillota</taxon>
        <taxon>Clostridia</taxon>
        <taxon>Eubacteriales</taxon>
        <taxon>Bianqueaceae</taxon>
        <taxon>Bianquea</taxon>
    </lineage>
</organism>
<dbReference type="PRINTS" id="PR00338">
    <property type="entry name" value="NUSGTNSCPFCT"/>
</dbReference>
<dbReference type="InterPro" id="IPR047663">
    <property type="entry name" value="Transcription_antiterm_LoaP"/>
</dbReference>
<dbReference type="Proteomes" id="UP000657006">
    <property type="component" value="Unassembled WGS sequence"/>
</dbReference>
<dbReference type="CDD" id="cd06091">
    <property type="entry name" value="KOW_NusG"/>
    <property type="match status" value="1"/>
</dbReference>
<reference evidence="6" key="1">
    <citation type="submission" date="2020-08" db="EMBL/GenBank/DDBJ databases">
        <title>Genome public.</title>
        <authorList>
            <person name="Liu C."/>
            <person name="Sun Q."/>
        </authorList>
    </citation>
    <scope>NUCLEOTIDE SEQUENCE</scope>
    <source>
        <strain evidence="6">NSJ-32</strain>
    </source>
</reference>
<evidence type="ECO:0000259" key="5">
    <source>
        <dbReference type="Pfam" id="PF02357"/>
    </source>
</evidence>
<dbReference type="EMBL" id="JACRSQ010000004">
    <property type="protein sequence ID" value="MBC8542707.1"/>
    <property type="molecule type" value="Genomic_DNA"/>
</dbReference>
<dbReference type="Gene3D" id="3.30.70.940">
    <property type="entry name" value="NusG, N-terminal domain"/>
    <property type="match status" value="1"/>
</dbReference>
<dbReference type="InterPro" id="IPR008991">
    <property type="entry name" value="Translation_prot_SH3-like_sf"/>
</dbReference>
<sequence length="184" mass="21826">MGWHVIFVEYGKEDNVCMQMSYLLKHINYTDYELLVPKRKLKEKRKGLFVEIIKTMFPGYVLIKTNNAWDIFNKTRHLDSIYKFLHSNSEMQEIRLEEIANIVYMLDEEGVIGISDIYVENDRIIVTKGPLMNYDGLVKKVDRRNHRVKVLFMFNGESHFIDISVNLIEKFHHTSAKEIPFYTS</sequence>
<dbReference type="InterPro" id="IPR014722">
    <property type="entry name" value="Rib_uL2_dom2"/>
</dbReference>
<evidence type="ECO:0000313" key="7">
    <source>
        <dbReference type="Proteomes" id="UP000657006"/>
    </source>
</evidence>
<dbReference type="GO" id="GO:0006353">
    <property type="term" value="P:DNA-templated transcription termination"/>
    <property type="evidence" value="ECO:0007669"/>
    <property type="project" value="UniProtKB-KW"/>
</dbReference>
<keyword evidence="3 4" id="KW-0804">Transcription</keyword>
<dbReference type="GO" id="GO:0031564">
    <property type="term" value="P:transcription antitermination"/>
    <property type="evidence" value="ECO:0007669"/>
    <property type="project" value="UniProtKB-KW"/>
</dbReference>
<keyword evidence="2 4" id="KW-0805">Transcription regulation</keyword>
<dbReference type="InterPro" id="IPR001062">
    <property type="entry name" value="Transcrpt_antiterm_NusG"/>
</dbReference>
<dbReference type="InterPro" id="IPR006645">
    <property type="entry name" value="NGN-like_dom"/>
</dbReference>
<dbReference type="SUPFAM" id="SSF50104">
    <property type="entry name" value="Translation proteins SH3-like domain"/>
    <property type="match status" value="1"/>
</dbReference>
<dbReference type="RefSeq" id="WP_177719325.1">
    <property type="nucleotide sequence ID" value="NZ_JACRSQ010000004.1"/>
</dbReference>
<dbReference type="PANTHER" id="PTHR30265:SF4">
    <property type="entry name" value="KOW MOTIF FAMILY PROTEIN, EXPRESSED"/>
    <property type="match status" value="1"/>
</dbReference>
<accession>A0A926DRZ3</accession>
<feature type="domain" description="NusG-like N-terminal" evidence="5">
    <location>
        <begin position="2"/>
        <end position="102"/>
    </location>
</feature>
<name>A0A926DRZ3_9FIRM</name>
<comment type="function">
    <text evidence="4">Participates in transcription elongation, termination and antitermination.</text>
</comment>
<dbReference type="Gene3D" id="2.30.30.30">
    <property type="match status" value="1"/>
</dbReference>
<evidence type="ECO:0000313" key="6">
    <source>
        <dbReference type="EMBL" id="MBC8542707.1"/>
    </source>
</evidence>
<dbReference type="CDD" id="cd08000">
    <property type="entry name" value="NGN"/>
    <property type="match status" value="1"/>
</dbReference>
<proteinExistence type="inferred from homology"/>
<evidence type="ECO:0000256" key="1">
    <source>
        <dbReference type="ARBA" id="ARBA00022814"/>
    </source>
</evidence>
<keyword evidence="4" id="KW-0806">Transcription termination</keyword>
<evidence type="ECO:0000256" key="3">
    <source>
        <dbReference type="ARBA" id="ARBA00023163"/>
    </source>
</evidence>
<gene>
    <name evidence="6" type="primary">loaP</name>
    <name evidence="6" type="ORF">H8730_03995</name>
</gene>
<dbReference type="PANTHER" id="PTHR30265">
    <property type="entry name" value="RHO-INTERACTING TRANSCRIPTION TERMINATION FACTOR NUSG"/>
    <property type="match status" value="1"/>
</dbReference>